<evidence type="ECO:0000313" key="8">
    <source>
        <dbReference type="Proteomes" id="UP000192678"/>
    </source>
</evidence>
<dbReference type="AlphaFoldDB" id="A0A1W2EDT9"/>
<comment type="subcellular location">
    <subcellularLocation>
        <location evidence="1">Cell envelope</location>
    </subcellularLocation>
</comment>
<feature type="signal peptide" evidence="5">
    <location>
        <begin position="1"/>
        <end position="25"/>
    </location>
</feature>
<feature type="domain" description="Thioredoxin" evidence="6">
    <location>
        <begin position="315"/>
        <end position="453"/>
    </location>
</feature>
<dbReference type="PROSITE" id="PS51352">
    <property type="entry name" value="THIOREDOXIN_2"/>
    <property type="match status" value="1"/>
</dbReference>
<evidence type="ECO:0000313" key="7">
    <source>
        <dbReference type="EMBL" id="SMD07486.1"/>
    </source>
</evidence>
<keyword evidence="2" id="KW-0201">Cytochrome c-type biogenesis</keyword>
<name>A0A1W2EDT9_9SPHI</name>
<dbReference type="GO" id="GO:0016491">
    <property type="term" value="F:oxidoreductase activity"/>
    <property type="evidence" value="ECO:0007669"/>
    <property type="project" value="InterPro"/>
</dbReference>
<dbReference type="SUPFAM" id="SSF52833">
    <property type="entry name" value="Thioredoxin-like"/>
    <property type="match status" value="1"/>
</dbReference>
<dbReference type="EMBL" id="FWYB01000011">
    <property type="protein sequence ID" value="SMD07486.1"/>
    <property type="molecule type" value="Genomic_DNA"/>
</dbReference>
<reference evidence="7 8" key="1">
    <citation type="submission" date="2017-04" db="EMBL/GenBank/DDBJ databases">
        <authorList>
            <person name="Afonso C.L."/>
            <person name="Miller P.J."/>
            <person name="Scott M.A."/>
            <person name="Spackman E."/>
            <person name="Goraichik I."/>
            <person name="Dimitrov K.M."/>
            <person name="Suarez D.L."/>
            <person name="Swayne D.E."/>
        </authorList>
    </citation>
    <scope>NUCLEOTIDE SEQUENCE [LARGE SCALE GENOMIC DNA]</scope>
    <source>
        <strain evidence="7 8">DSM 19625</strain>
    </source>
</reference>
<evidence type="ECO:0000256" key="3">
    <source>
        <dbReference type="ARBA" id="ARBA00023157"/>
    </source>
</evidence>
<keyword evidence="5" id="KW-0732">Signal</keyword>
<feature type="chain" id="PRO_5010746386" evidence="5">
    <location>
        <begin position="26"/>
        <end position="453"/>
    </location>
</feature>
<dbReference type="GO" id="GO:0017004">
    <property type="term" value="P:cytochrome complex assembly"/>
    <property type="evidence" value="ECO:0007669"/>
    <property type="project" value="UniProtKB-KW"/>
</dbReference>
<evidence type="ECO:0000256" key="2">
    <source>
        <dbReference type="ARBA" id="ARBA00022748"/>
    </source>
</evidence>
<accession>A0A1W2EDT9</accession>
<keyword evidence="7" id="KW-0413">Isomerase</keyword>
<evidence type="ECO:0000256" key="1">
    <source>
        <dbReference type="ARBA" id="ARBA00004196"/>
    </source>
</evidence>
<dbReference type="Pfam" id="PF08534">
    <property type="entry name" value="Redoxin"/>
    <property type="match status" value="1"/>
</dbReference>
<dbReference type="InterPro" id="IPR050553">
    <property type="entry name" value="Thioredoxin_ResA/DsbE_sf"/>
</dbReference>
<dbReference type="PANTHER" id="PTHR42852:SF6">
    <property type="entry name" value="THIOL:DISULFIDE INTERCHANGE PROTEIN DSBE"/>
    <property type="match status" value="1"/>
</dbReference>
<dbReference type="GO" id="GO:0030313">
    <property type="term" value="C:cell envelope"/>
    <property type="evidence" value="ECO:0007669"/>
    <property type="project" value="UniProtKB-SubCell"/>
</dbReference>
<dbReference type="InterPro" id="IPR013740">
    <property type="entry name" value="Redoxin"/>
</dbReference>
<dbReference type="Proteomes" id="UP000192678">
    <property type="component" value="Unassembled WGS sequence"/>
</dbReference>
<protein>
    <submittedName>
        <fullName evidence="7">Thiol-disulfide isomerase or thioredoxin</fullName>
    </submittedName>
</protein>
<evidence type="ECO:0000259" key="6">
    <source>
        <dbReference type="PROSITE" id="PS51352"/>
    </source>
</evidence>
<dbReference type="InterPro" id="IPR013766">
    <property type="entry name" value="Thioredoxin_domain"/>
</dbReference>
<dbReference type="Gene3D" id="3.40.30.10">
    <property type="entry name" value="Glutaredoxin"/>
    <property type="match status" value="1"/>
</dbReference>
<keyword evidence="3" id="KW-1015">Disulfide bond</keyword>
<evidence type="ECO:0000256" key="4">
    <source>
        <dbReference type="ARBA" id="ARBA00023284"/>
    </source>
</evidence>
<dbReference type="STRING" id="475255.SAMN04488101_111139"/>
<dbReference type="GO" id="GO:0016853">
    <property type="term" value="F:isomerase activity"/>
    <property type="evidence" value="ECO:0007669"/>
    <property type="project" value="UniProtKB-KW"/>
</dbReference>
<dbReference type="InterPro" id="IPR036249">
    <property type="entry name" value="Thioredoxin-like_sf"/>
</dbReference>
<organism evidence="7 8">
    <name type="scientific">Pedobacter nyackensis</name>
    <dbReference type="NCBI Taxonomy" id="475255"/>
    <lineage>
        <taxon>Bacteria</taxon>
        <taxon>Pseudomonadati</taxon>
        <taxon>Bacteroidota</taxon>
        <taxon>Sphingobacteriia</taxon>
        <taxon>Sphingobacteriales</taxon>
        <taxon>Sphingobacteriaceae</taxon>
        <taxon>Pedobacter</taxon>
    </lineage>
</organism>
<proteinExistence type="predicted"/>
<evidence type="ECO:0000256" key="5">
    <source>
        <dbReference type="SAM" id="SignalP"/>
    </source>
</evidence>
<sequence>MKLNMKIIKRVALIYCLSLFTLASAFGQQKEGWITVKGQLKGFSNQVEIEDLSEFQYLLPPSAERMVIPDAEGKFSVKFKAAAPNYYRLGRNALYLTPGDNLEVFIDKGNPKLATFKGQGSAANTYMMNTPFPKGGSFIEGGKYVKEIPEATVAAVEERAALRTRELAAVKNVTKEFRRLETARIKADLINSINNGENYGTYMFKLKGDAAKTYTENYLKAVSLKVATYSKGFTDASLMKMVVYRDIADDVIKQGGDPADIQKIKDWYTANTLVREMQKVSDKQQLITFKEKIAALKTESYKVAASKMLQHLMSFGKGDTAVDFTTVDLAGNQVSLSSLNGKVIYVDIWATWCGPCMQEMPHFEKLKLQYKDNPNVVFVSLSIDDSEKPWKQSVESRKADGYQWLINRAKLQAYNIVGIPRSLLIDKDFKMVDMDAPMPSEAAAVTAINTLLK</sequence>
<gene>
    <name evidence="7" type="ORF">SAMN04488101_111139</name>
</gene>
<dbReference type="PANTHER" id="PTHR42852">
    <property type="entry name" value="THIOL:DISULFIDE INTERCHANGE PROTEIN DSBE"/>
    <property type="match status" value="1"/>
</dbReference>
<dbReference type="CDD" id="cd02966">
    <property type="entry name" value="TlpA_like_family"/>
    <property type="match status" value="1"/>
</dbReference>
<keyword evidence="8" id="KW-1185">Reference proteome</keyword>
<keyword evidence="4" id="KW-0676">Redox-active center</keyword>